<evidence type="ECO:0000256" key="1">
    <source>
        <dbReference type="SAM" id="SignalP"/>
    </source>
</evidence>
<dbReference type="Proteomes" id="UP000554342">
    <property type="component" value="Unassembled WGS sequence"/>
</dbReference>
<organism evidence="2 3">
    <name type="scientific">Stakelama sediminis</name>
    <dbReference type="NCBI Taxonomy" id="463200"/>
    <lineage>
        <taxon>Bacteria</taxon>
        <taxon>Pseudomonadati</taxon>
        <taxon>Pseudomonadota</taxon>
        <taxon>Alphaproteobacteria</taxon>
        <taxon>Sphingomonadales</taxon>
        <taxon>Sphingomonadaceae</taxon>
        <taxon>Stakelama</taxon>
    </lineage>
</organism>
<proteinExistence type="predicted"/>
<comment type="caution">
    <text evidence="2">The sequence shown here is derived from an EMBL/GenBank/DDBJ whole genome shotgun (WGS) entry which is preliminary data.</text>
</comment>
<reference evidence="2 3" key="1">
    <citation type="submission" date="2020-08" db="EMBL/GenBank/DDBJ databases">
        <title>Genomic Encyclopedia of Type Strains, Phase IV (KMG-IV): sequencing the most valuable type-strain genomes for metagenomic binning, comparative biology and taxonomic classification.</title>
        <authorList>
            <person name="Goeker M."/>
        </authorList>
    </citation>
    <scope>NUCLEOTIDE SEQUENCE [LARGE SCALE GENOMIC DNA]</scope>
    <source>
        <strain evidence="2 3">DSM 27203</strain>
    </source>
</reference>
<keyword evidence="3" id="KW-1185">Reference proteome</keyword>
<dbReference type="EMBL" id="JACIJI010000003">
    <property type="protein sequence ID" value="MBB5719027.1"/>
    <property type="molecule type" value="Genomic_DNA"/>
</dbReference>
<protein>
    <recommendedName>
        <fullName evidence="4">Lipoprotein</fullName>
    </recommendedName>
</protein>
<gene>
    <name evidence="2" type="ORF">FHR23_001965</name>
</gene>
<feature type="signal peptide" evidence="1">
    <location>
        <begin position="1"/>
        <end position="24"/>
    </location>
</feature>
<accession>A0A840YZR0</accession>
<evidence type="ECO:0000313" key="3">
    <source>
        <dbReference type="Proteomes" id="UP000554342"/>
    </source>
</evidence>
<name>A0A840YZR0_9SPHN</name>
<sequence>MLRTALPFAAMLGAVALAGCQAGAPPEGGNASAVNTAGMNEEQAAMAEGRAVKPELVLQQRWQQMFAHPAQIVADAKQFGFDVGSYTATNGSPAYQAAGRMKPMKSDSGAVTVMGAFGAAGASADRADMLTFTFDVTVKGDAKGKSARTMLMTPKRIVSGFLSRFQIGAGDTITSALTQRNSGEATLHGNSIRVVSAPEADGAAPAHATITVTISRGTAPADTAHKA</sequence>
<evidence type="ECO:0008006" key="4">
    <source>
        <dbReference type="Google" id="ProtNLM"/>
    </source>
</evidence>
<evidence type="ECO:0000313" key="2">
    <source>
        <dbReference type="EMBL" id="MBB5719027.1"/>
    </source>
</evidence>
<dbReference type="RefSeq" id="WP_184003397.1">
    <property type="nucleotide sequence ID" value="NZ_BAABIF010000002.1"/>
</dbReference>
<feature type="chain" id="PRO_5032825738" description="Lipoprotein" evidence="1">
    <location>
        <begin position="25"/>
        <end position="227"/>
    </location>
</feature>
<dbReference type="PROSITE" id="PS51257">
    <property type="entry name" value="PROKAR_LIPOPROTEIN"/>
    <property type="match status" value="1"/>
</dbReference>
<keyword evidence="1" id="KW-0732">Signal</keyword>
<dbReference type="AlphaFoldDB" id="A0A840YZR0"/>